<name>W4GHZ4_APHAT</name>
<feature type="compositionally biased region" description="Polar residues" evidence="2">
    <location>
        <begin position="744"/>
        <end position="771"/>
    </location>
</feature>
<dbReference type="STRING" id="112090.W4GHZ4"/>
<evidence type="ECO:0000256" key="1">
    <source>
        <dbReference type="SAM" id="Coils"/>
    </source>
</evidence>
<protein>
    <recommendedName>
        <fullName evidence="4">C2 domain-containing protein</fullName>
    </recommendedName>
</protein>
<dbReference type="PANTHER" id="PTHR21623">
    <property type="entry name" value="SPERIOLIN-BINDING FACTOR"/>
    <property type="match status" value="1"/>
</dbReference>
<keyword evidence="1" id="KW-0175">Coiled coil</keyword>
<dbReference type="RefSeq" id="XP_009831134.1">
    <property type="nucleotide sequence ID" value="XM_009832832.1"/>
</dbReference>
<dbReference type="VEuPathDB" id="FungiDB:H257_07345"/>
<proteinExistence type="predicted"/>
<gene>
    <name evidence="3" type="ORF">H257_07345</name>
</gene>
<sequence length="835" mass="92136">MENPQPPSPSIHPFLNTTVASPSDGDIFQPDYCDTPRDTKPNARPFTASASSDTLYTCVHYGRNLQTLVAAPPTSFVVCRVGRVLEPSNASEFWSCPHGEKHVYSMAYTQFASSRIVDSSFDPTFNELLVVNIPPHASADGAGGGWGVRLDLIQRPSANNQGDDILLAFASLPLDGFRPGAELSMTLAFPRQSQTTTTEQAEIFVTMFRQRRDAAMSTLWHRLELTIDAMPATHGSLKHEQTIAVVQIVPSATTSVPLLVESPLPFPTIRCHADFAKANESTNNCRVTPGGHGDSTMFGWRYPALFDFSIVPNAFFIQVALYAPKATSTYVCVGSSAVTTLAVPSRQGSSVPWPSILMRMSDAPWEMPLHGMLRWWEGASWQDFRKQRVVCTNRLQATNQSRTVPQWMAAIARGLNRHPISTVVDTGGIVGMIAAMYQCRDTASDSNDQTQLPSKKQDDPAVGNWQAQLQGLVAEIAAKQAFMDKMQMEMDKRTNAIKSCGVEIVDLRKNVQRKDQLIQALQLKLHNYEVLEQRQQEEIRLCLDGHGVSTTSFPVLAQHYTKLQSKHNTLEASHAQLSKKLLEARNFEAELLETKIQYKALEAAHLSQANFIQKANAEMQKLAVYKQTIATQETVIGKLENLVESKLAEAKASSVGPNVHAEIFRLRLENSYLKEQLTLRSASSMQEQPHALSKANLEPLAAGKSTFSTSSRALQPLTSTTPPRRLKSPNVITTPPSTRRLRPQPNQCDTLTSVAPPQPETTDASTNTEPSSPVAAARMSVPSTDHDDNDKTEDVLRVKIRVLEDQLRLNTTSAAQEIAALKAHVFELELESQLH</sequence>
<dbReference type="InterPro" id="IPR039889">
    <property type="entry name" value="CCD33"/>
</dbReference>
<dbReference type="PANTHER" id="PTHR21623:SF2">
    <property type="entry name" value="COILED-COIL DOMAIN-CONTAINING PROTEIN 33"/>
    <property type="match status" value="1"/>
</dbReference>
<dbReference type="RefSeq" id="XP_009831133.1">
    <property type="nucleotide sequence ID" value="XM_009832831.1"/>
</dbReference>
<dbReference type="EMBL" id="KI913128">
    <property type="protein sequence ID" value="ETV79293.1"/>
    <property type="molecule type" value="Genomic_DNA"/>
</dbReference>
<accession>W4GHZ4</accession>
<dbReference type="EMBL" id="KI913128">
    <property type="protein sequence ID" value="ETV79292.1"/>
    <property type="molecule type" value="Genomic_DNA"/>
</dbReference>
<dbReference type="OrthoDB" id="552574at2759"/>
<reference evidence="3" key="1">
    <citation type="submission" date="2013-12" db="EMBL/GenBank/DDBJ databases">
        <title>The Genome Sequence of Aphanomyces astaci APO3.</title>
        <authorList>
            <consortium name="The Broad Institute Genomics Platform"/>
            <person name="Russ C."/>
            <person name="Tyler B."/>
            <person name="van West P."/>
            <person name="Dieguez-Uribeondo J."/>
            <person name="Young S.K."/>
            <person name="Zeng Q."/>
            <person name="Gargeya S."/>
            <person name="Fitzgerald M."/>
            <person name="Abouelleil A."/>
            <person name="Alvarado L."/>
            <person name="Chapman S.B."/>
            <person name="Gainer-Dewar J."/>
            <person name="Goldberg J."/>
            <person name="Griggs A."/>
            <person name="Gujja S."/>
            <person name="Hansen M."/>
            <person name="Howarth C."/>
            <person name="Imamovic A."/>
            <person name="Ireland A."/>
            <person name="Larimer J."/>
            <person name="McCowan C."/>
            <person name="Murphy C."/>
            <person name="Pearson M."/>
            <person name="Poon T.W."/>
            <person name="Priest M."/>
            <person name="Roberts A."/>
            <person name="Saif S."/>
            <person name="Shea T."/>
            <person name="Sykes S."/>
            <person name="Wortman J."/>
            <person name="Nusbaum C."/>
            <person name="Birren B."/>
        </authorList>
    </citation>
    <scope>NUCLEOTIDE SEQUENCE [LARGE SCALE GENOMIC DNA]</scope>
    <source>
        <strain evidence="3">APO3</strain>
    </source>
</reference>
<feature type="coiled-coil region" evidence="1">
    <location>
        <begin position="504"/>
        <end position="604"/>
    </location>
</feature>
<dbReference type="AlphaFoldDB" id="W4GHZ4"/>
<organism evidence="3">
    <name type="scientific">Aphanomyces astaci</name>
    <name type="common">Crayfish plague agent</name>
    <dbReference type="NCBI Taxonomy" id="112090"/>
    <lineage>
        <taxon>Eukaryota</taxon>
        <taxon>Sar</taxon>
        <taxon>Stramenopiles</taxon>
        <taxon>Oomycota</taxon>
        <taxon>Saprolegniomycetes</taxon>
        <taxon>Saprolegniales</taxon>
        <taxon>Verrucalvaceae</taxon>
        <taxon>Aphanomyces</taxon>
    </lineage>
</organism>
<evidence type="ECO:0008006" key="4">
    <source>
        <dbReference type="Google" id="ProtNLM"/>
    </source>
</evidence>
<feature type="region of interest" description="Disordered" evidence="2">
    <location>
        <begin position="704"/>
        <end position="791"/>
    </location>
</feature>
<evidence type="ECO:0000256" key="2">
    <source>
        <dbReference type="SAM" id="MobiDB-lite"/>
    </source>
</evidence>
<feature type="compositionally biased region" description="Polar residues" evidence="2">
    <location>
        <begin position="705"/>
        <end position="722"/>
    </location>
</feature>
<dbReference type="GeneID" id="20809341"/>
<dbReference type="GO" id="GO:0005777">
    <property type="term" value="C:peroxisome"/>
    <property type="evidence" value="ECO:0007669"/>
    <property type="project" value="TreeGrafter"/>
</dbReference>
<evidence type="ECO:0000313" key="3">
    <source>
        <dbReference type="EMBL" id="ETV79292.1"/>
    </source>
</evidence>